<organism evidence="1 2">
    <name type="scientific">Paramecium primaurelia</name>
    <dbReference type="NCBI Taxonomy" id="5886"/>
    <lineage>
        <taxon>Eukaryota</taxon>
        <taxon>Sar</taxon>
        <taxon>Alveolata</taxon>
        <taxon>Ciliophora</taxon>
        <taxon>Intramacronucleata</taxon>
        <taxon>Oligohymenophorea</taxon>
        <taxon>Peniculida</taxon>
        <taxon>Parameciidae</taxon>
        <taxon>Paramecium</taxon>
    </lineage>
</organism>
<gene>
    <name evidence="1" type="ORF">PPRIM_AZ9-3.1.T0890205</name>
</gene>
<reference evidence="1" key="1">
    <citation type="submission" date="2021-01" db="EMBL/GenBank/DDBJ databases">
        <authorList>
            <consortium name="Genoscope - CEA"/>
            <person name="William W."/>
        </authorList>
    </citation>
    <scope>NUCLEOTIDE SEQUENCE</scope>
</reference>
<name>A0A8S1NXT3_PARPR</name>
<protein>
    <submittedName>
        <fullName evidence="1">Uncharacterized protein</fullName>
    </submittedName>
</protein>
<accession>A0A8S1NXT3</accession>
<evidence type="ECO:0000313" key="1">
    <source>
        <dbReference type="EMBL" id="CAD8092074.1"/>
    </source>
</evidence>
<proteinExistence type="predicted"/>
<keyword evidence="2" id="KW-1185">Reference proteome</keyword>
<evidence type="ECO:0000313" key="2">
    <source>
        <dbReference type="Proteomes" id="UP000688137"/>
    </source>
</evidence>
<dbReference type="EMBL" id="CAJJDM010000092">
    <property type="protein sequence ID" value="CAD8092074.1"/>
    <property type="molecule type" value="Genomic_DNA"/>
</dbReference>
<sequence length="355" mass="43321">MHQKVLLIIEQCTNGGFGEEKCYDKEQYIMKLHFMFEINSIKQRSQRRHKDSYSIAHVQKDGKIYYKYQKNLQILKQKLIKQEFQGIYEISLDFNVYYKLHPIIICQKQQISLVCFYQLIFMVQQYKNQINSLFQADYLLSSFLQQQLNSTKTDLKNQRIKRYFMKYQINIEYLQNEKKQQNNIQWQNSRLFFAIKDNFLKNIPQKISIIVQKANLVCHKAIQRKLFNNQKSKQCQSNHQMLDGFTSYFRVQEKQQFEFHREQKEQIIKSPSYFFYFISPNKPYCFMLNYKINQKQFPKLKCFGSFTEDRLFRPQGYAFQFEIIQSESNNKFDLYFFTQQLIKVSVRIKLILFYF</sequence>
<comment type="caution">
    <text evidence="1">The sequence shown here is derived from an EMBL/GenBank/DDBJ whole genome shotgun (WGS) entry which is preliminary data.</text>
</comment>
<dbReference type="Proteomes" id="UP000688137">
    <property type="component" value="Unassembled WGS sequence"/>
</dbReference>
<dbReference type="AlphaFoldDB" id="A0A8S1NXT3"/>